<protein>
    <recommendedName>
        <fullName evidence="4">DUF554 domain-containing protein</fullName>
    </recommendedName>
</protein>
<dbReference type="Proteomes" id="UP000050823">
    <property type="component" value="Unassembled WGS sequence"/>
</dbReference>
<keyword evidence="1" id="KW-0812">Transmembrane</keyword>
<comment type="caution">
    <text evidence="2">The sequence shown here is derived from an EMBL/GenBank/DDBJ whole genome shotgun (WGS) entry which is preliminary data.</text>
</comment>
<evidence type="ECO:0000256" key="1">
    <source>
        <dbReference type="SAM" id="Phobius"/>
    </source>
</evidence>
<dbReference type="PANTHER" id="PTHR36111:SF2">
    <property type="entry name" value="INNER MEMBRANE PROTEIN"/>
    <property type="match status" value="1"/>
</dbReference>
<evidence type="ECO:0008006" key="4">
    <source>
        <dbReference type="Google" id="ProtNLM"/>
    </source>
</evidence>
<organism evidence="2 3">
    <name type="scientific">Latilactobacillus graminis DSM 20719</name>
    <dbReference type="NCBI Taxonomy" id="1423752"/>
    <lineage>
        <taxon>Bacteria</taxon>
        <taxon>Bacillati</taxon>
        <taxon>Bacillota</taxon>
        <taxon>Bacilli</taxon>
        <taxon>Lactobacillales</taxon>
        <taxon>Lactobacillaceae</taxon>
        <taxon>Latilactobacillus</taxon>
    </lineage>
</organism>
<feature type="transmembrane region" description="Helical" evidence="1">
    <location>
        <begin position="12"/>
        <end position="32"/>
    </location>
</feature>
<feature type="transmembrane region" description="Helical" evidence="1">
    <location>
        <begin position="174"/>
        <end position="193"/>
    </location>
</feature>
<dbReference type="InterPro" id="IPR007563">
    <property type="entry name" value="DUF554"/>
</dbReference>
<accession>A0AA89I1M8</accession>
<feature type="transmembrane region" description="Helical" evidence="1">
    <location>
        <begin position="44"/>
        <end position="63"/>
    </location>
</feature>
<evidence type="ECO:0000313" key="2">
    <source>
        <dbReference type="EMBL" id="KRM21160.1"/>
    </source>
</evidence>
<feature type="transmembrane region" description="Helical" evidence="1">
    <location>
        <begin position="148"/>
        <end position="167"/>
    </location>
</feature>
<feature type="transmembrane region" description="Helical" evidence="1">
    <location>
        <begin position="231"/>
        <end position="251"/>
    </location>
</feature>
<gene>
    <name evidence="2" type="ORF">FC90_GL001697</name>
</gene>
<proteinExistence type="predicted"/>
<evidence type="ECO:0000313" key="3">
    <source>
        <dbReference type="Proteomes" id="UP000050823"/>
    </source>
</evidence>
<sequence>MKISIKGVLTMPIGVIINSSAVFFGGLLGSLLGDKLPAKFKMELTLIFGVCSMGMGINAIILMKNMPAVILAIVLGTGIGLFVHFGRWIDRGAVLMERPISKLLPRKTKNLSDTEFISALVTVIVLFCAGGTGIYGTLDAGMTGNNTILISKSILDFFTAAIFACNLGPVVSAIAVPQFIIFYIIFLLAKLILPLTNPVMLADFKACGGILMLATGFRIAKMKEFPIADMIPAMVLVMPLSWLWTTIVMPLL</sequence>
<keyword evidence="1" id="KW-0472">Membrane</keyword>
<feature type="transmembrane region" description="Helical" evidence="1">
    <location>
        <begin position="69"/>
        <end position="89"/>
    </location>
</feature>
<feature type="transmembrane region" description="Helical" evidence="1">
    <location>
        <begin position="116"/>
        <end position="136"/>
    </location>
</feature>
<reference evidence="2 3" key="1">
    <citation type="journal article" date="2015" name="Genome Announc.">
        <title>Expanding the biotechnology potential of lactobacilli through comparative genomics of 213 strains and associated genera.</title>
        <authorList>
            <person name="Sun Z."/>
            <person name="Harris H.M."/>
            <person name="McCann A."/>
            <person name="Guo C."/>
            <person name="Argimon S."/>
            <person name="Zhang W."/>
            <person name="Yang X."/>
            <person name="Jeffery I.B."/>
            <person name="Cooney J.C."/>
            <person name="Kagawa T.F."/>
            <person name="Liu W."/>
            <person name="Song Y."/>
            <person name="Salvetti E."/>
            <person name="Wrobel A."/>
            <person name="Rasinkangas P."/>
            <person name="Parkhill J."/>
            <person name="Rea M.C."/>
            <person name="O'Sullivan O."/>
            <person name="Ritari J."/>
            <person name="Douillard F.P."/>
            <person name="Paul Ross R."/>
            <person name="Yang R."/>
            <person name="Briner A.E."/>
            <person name="Felis G.E."/>
            <person name="de Vos W.M."/>
            <person name="Barrangou R."/>
            <person name="Klaenhammer T.R."/>
            <person name="Caufield P.W."/>
            <person name="Cui Y."/>
            <person name="Zhang H."/>
            <person name="O'Toole P.W."/>
        </authorList>
    </citation>
    <scope>NUCLEOTIDE SEQUENCE [LARGE SCALE GENOMIC DNA]</scope>
    <source>
        <strain evidence="2 3">DSM 20719</strain>
    </source>
</reference>
<dbReference type="PANTHER" id="PTHR36111">
    <property type="entry name" value="INNER MEMBRANE PROTEIN-RELATED"/>
    <property type="match status" value="1"/>
</dbReference>
<name>A0AA89I1M8_9LACO</name>
<keyword evidence="1" id="KW-1133">Transmembrane helix</keyword>
<dbReference type="AlphaFoldDB" id="A0AA89I1M8"/>
<dbReference type="Pfam" id="PF04474">
    <property type="entry name" value="DUF554"/>
    <property type="match status" value="1"/>
</dbReference>
<dbReference type="EMBL" id="AYZB01000058">
    <property type="protein sequence ID" value="KRM21160.1"/>
    <property type="molecule type" value="Genomic_DNA"/>
</dbReference>